<evidence type="ECO:0000313" key="2">
    <source>
        <dbReference type="Proteomes" id="UP000805193"/>
    </source>
</evidence>
<accession>A0AC60NU29</accession>
<name>A0AC60NU29_IXOPE</name>
<gene>
    <name evidence="1" type="ORF">HPB47_012227</name>
</gene>
<protein>
    <submittedName>
        <fullName evidence="1">Uncharacterized protein</fullName>
    </submittedName>
</protein>
<keyword evidence="2" id="KW-1185">Reference proteome</keyword>
<proteinExistence type="predicted"/>
<evidence type="ECO:0000313" key="1">
    <source>
        <dbReference type="EMBL" id="KAG0410648.1"/>
    </source>
</evidence>
<sequence length="536" mass="57690">MDTTSMMHRTLVVEQAAQPPDGGWGWVVVIAGFVCHVVVDGIVYSSGLFFDEFLSCFGEGHALTSWIASILMGSCLISSPIASGLTIRYGCRMTVIAGSLLSAVGLFLSIYAPNILYLYFSFGLVVGTGFGFILLPAVVCVSTYFDKRRSLATGVTVCGSGVGTFVLAPLVQLLIRLYGWKGTLIVCSGLSLQGVVAGLLMRPVQPASLLASQEPSSSYEPAERASTLPRPMAVYELPIRCPPMDACVQLQMVSEGAESFRTHVRLRKDLFYAGSLPEEQRQPVMSFFTTESSLLDSPDHSHVVTLVDNRNRLCRMLFSYQMTAAFYEMLDFRLFGDRVFLAFAVSRLFCGLGYSVPYLFLAGMAVEQLALTGTEGSFLVSLIGLSNVLGRVLVGVASDSVGGGRLWLYMGCVMTCGLSTVLCVLCTSYSCLQIYAAVYGAAGGGFIALSSVLVVDLVGLDNLTNAYGLSLLCLGMAALVGPPLNGWIHDVFASYTPGFLFAGISLYLAGMTLLAVPYLQHYRRCRDNHLVVVRNA</sequence>
<dbReference type="EMBL" id="JABSTQ010011502">
    <property type="protein sequence ID" value="KAG0410648.1"/>
    <property type="molecule type" value="Genomic_DNA"/>
</dbReference>
<reference evidence="1 2" key="1">
    <citation type="journal article" date="2020" name="Cell">
        <title>Large-Scale Comparative Analyses of Tick Genomes Elucidate Their Genetic Diversity and Vector Capacities.</title>
        <authorList>
            <consortium name="Tick Genome and Microbiome Consortium (TIGMIC)"/>
            <person name="Jia N."/>
            <person name="Wang J."/>
            <person name="Shi W."/>
            <person name="Du L."/>
            <person name="Sun Y."/>
            <person name="Zhan W."/>
            <person name="Jiang J.F."/>
            <person name="Wang Q."/>
            <person name="Zhang B."/>
            <person name="Ji P."/>
            <person name="Bell-Sakyi L."/>
            <person name="Cui X.M."/>
            <person name="Yuan T.T."/>
            <person name="Jiang B.G."/>
            <person name="Yang W.F."/>
            <person name="Lam T.T."/>
            <person name="Chang Q.C."/>
            <person name="Ding S.J."/>
            <person name="Wang X.J."/>
            <person name="Zhu J.G."/>
            <person name="Ruan X.D."/>
            <person name="Zhao L."/>
            <person name="Wei J.T."/>
            <person name="Ye R.Z."/>
            <person name="Que T.C."/>
            <person name="Du C.H."/>
            <person name="Zhou Y.H."/>
            <person name="Cheng J.X."/>
            <person name="Dai P.F."/>
            <person name="Guo W.B."/>
            <person name="Han X.H."/>
            <person name="Huang E.J."/>
            <person name="Li L.F."/>
            <person name="Wei W."/>
            <person name="Gao Y.C."/>
            <person name="Liu J.Z."/>
            <person name="Shao H.Z."/>
            <person name="Wang X."/>
            <person name="Wang C.C."/>
            <person name="Yang T.C."/>
            <person name="Huo Q.B."/>
            <person name="Li W."/>
            <person name="Chen H.Y."/>
            <person name="Chen S.E."/>
            <person name="Zhou L.G."/>
            <person name="Ni X.B."/>
            <person name="Tian J.H."/>
            <person name="Sheng Y."/>
            <person name="Liu T."/>
            <person name="Pan Y.S."/>
            <person name="Xia L.Y."/>
            <person name="Li J."/>
            <person name="Zhao F."/>
            <person name="Cao W.C."/>
        </authorList>
    </citation>
    <scope>NUCLEOTIDE SEQUENCE [LARGE SCALE GENOMIC DNA]</scope>
    <source>
        <strain evidence="1">Iper-2018</strain>
    </source>
</reference>
<dbReference type="Proteomes" id="UP000805193">
    <property type="component" value="Unassembled WGS sequence"/>
</dbReference>
<comment type="caution">
    <text evidence="1">The sequence shown here is derived from an EMBL/GenBank/DDBJ whole genome shotgun (WGS) entry which is preliminary data.</text>
</comment>
<organism evidence="1 2">
    <name type="scientific">Ixodes persulcatus</name>
    <name type="common">Taiga tick</name>
    <dbReference type="NCBI Taxonomy" id="34615"/>
    <lineage>
        <taxon>Eukaryota</taxon>
        <taxon>Metazoa</taxon>
        <taxon>Ecdysozoa</taxon>
        <taxon>Arthropoda</taxon>
        <taxon>Chelicerata</taxon>
        <taxon>Arachnida</taxon>
        <taxon>Acari</taxon>
        <taxon>Parasitiformes</taxon>
        <taxon>Ixodida</taxon>
        <taxon>Ixodoidea</taxon>
        <taxon>Ixodidae</taxon>
        <taxon>Ixodinae</taxon>
        <taxon>Ixodes</taxon>
    </lineage>
</organism>